<accession>A0ACC0CPN4</accession>
<protein>
    <submittedName>
        <fullName evidence="1">Uncharacterized protein</fullName>
    </submittedName>
</protein>
<comment type="caution">
    <text evidence="1">The sequence shown here is derived from an EMBL/GenBank/DDBJ whole genome shotgun (WGS) entry which is preliminary data.</text>
</comment>
<sequence>MAWVDPIKKGAWVGRDCGGGGGGEPRNPPGLAQLRCPTSRGHYCKIEWDYQVLIKEDLRRRTLLLLNPRPQKPVQLEKQSATFKLGDSSSNDSSSPRSTEIRQPMPQPAFDESTIDDSEWEDLIGESGNSSADDAVTFKRIPSKAILTSQRSLISLMLERAKDLSNCGSHSTPAIPPFPQALQDHSNMSIISSPNDYDNGLEIRICSRLTYLNITESPRSSAQSIMINPQDAHPNRVKIRAVAPPLEMYA</sequence>
<gene>
    <name evidence="1" type="ORF">F4821DRAFT_281835</name>
</gene>
<organism evidence="1 2">
    <name type="scientific">Hypoxylon rubiginosum</name>
    <dbReference type="NCBI Taxonomy" id="110542"/>
    <lineage>
        <taxon>Eukaryota</taxon>
        <taxon>Fungi</taxon>
        <taxon>Dikarya</taxon>
        <taxon>Ascomycota</taxon>
        <taxon>Pezizomycotina</taxon>
        <taxon>Sordariomycetes</taxon>
        <taxon>Xylariomycetidae</taxon>
        <taxon>Xylariales</taxon>
        <taxon>Hypoxylaceae</taxon>
        <taxon>Hypoxylon</taxon>
    </lineage>
</organism>
<evidence type="ECO:0000313" key="1">
    <source>
        <dbReference type="EMBL" id="KAI6082426.1"/>
    </source>
</evidence>
<dbReference type="EMBL" id="MU394371">
    <property type="protein sequence ID" value="KAI6082426.1"/>
    <property type="molecule type" value="Genomic_DNA"/>
</dbReference>
<keyword evidence="2" id="KW-1185">Reference proteome</keyword>
<dbReference type="Proteomes" id="UP001497680">
    <property type="component" value="Unassembled WGS sequence"/>
</dbReference>
<proteinExistence type="predicted"/>
<name>A0ACC0CPN4_9PEZI</name>
<evidence type="ECO:0000313" key="2">
    <source>
        <dbReference type="Proteomes" id="UP001497680"/>
    </source>
</evidence>
<reference evidence="1 2" key="1">
    <citation type="journal article" date="2022" name="New Phytol.">
        <title>Ecological generalism drives hyperdiversity of secondary metabolite gene clusters in xylarialean endophytes.</title>
        <authorList>
            <person name="Franco M.E.E."/>
            <person name="Wisecaver J.H."/>
            <person name="Arnold A.E."/>
            <person name="Ju Y.M."/>
            <person name="Slot J.C."/>
            <person name="Ahrendt S."/>
            <person name="Moore L.P."/>
            <person name="Eastman K.E."/>
            <person name="Scott K."/>
            <person name="Konkel Z."/>
            <person name="Mondo S.J."/>
            <person name="Kuo A."/>
            <person name="Hayes R.D."/>
            <person name="Haridas S."/>
            <person name="Andreopoulos B."/>
            <person name="Riley R."/>
            <person name="LaButti K."/>
            <person name="Pangilinan J."/>
            <person name="Lipzen A."/>
            <person name="Amirebrahimi M."/>
            <person name="Yan J."/>
            <person name="Adam C."/>
            <person name="Keymanesh K."/>
            <person name="Ng V."/>
            <person name="Louie K."/>
            <person name="Northen T."/>
            <person name="Drula E."/>
            <person name="Henrissat B."/>
            <person name="Hsieh H.M."/>
            <person name="Youens-Clark K."/>
            <person name="Lutzoni F."/>
            <person name="Miadlikowska J."/>
            <person name="Eastwood D.C."/>
            <person name="Hamelin R.C."/>
            <person name="Grigoriev I.V."/>
            <person name="U'Ren J.M."/>
        </authorList>
    </citation>
    <scope>NUCLEOTIDE SEQUENCE [LARGE SCALE GENOMIC DNA]</scope>
    <source>
        <strain evidence="1 2">ER1909</strain>
    </source>
</reference>